<accession>A0A087SXH5</accession>
<keyword evidence="3" id="KW-1185">Reference proteome</keyword>
<dbReference type="EMBL" id="KK112404">
    <property type="protein sequence ID" value="KFM57564.1"/>
    <property type="molecule type" value="Genomic_DNA"/>
</dbReference>
<keyword evidence="1" id="KW-0472">Membrane</keyword>
<keyword evidence="1" id="KW-1133">Transmembrane helix</keyword>
<organism evidence="2 3">
    <name type="scientific">Stegodyphus mimosarum</name>
    <name type="common">African social velvet spider</name>
    <dbReference type="NCBI Taxonomy" id="407821"/>
    <lineage>
        <taxon>Eukaryota</taxon>
        <taxon>Metazoa</taxon>
        <taxon>Ecdysozoa</taxon>
        <taxon>Arthropoda</taxon>
        <taxon>Chelicerata</taxon>
        <taxon>Arachnida</taxon>
        <taxon>Araneae</taxon>
        <taxon>Araneomorphae</taxon>
        <taxon>Entelegynae</taxon>
        <taxon>Eresoidea</taxon>
        <taxon>Eresidae</taxon>
        <taxon>Stegodyphus</taxon>
    </lineage>
</organism>
<reference evidence="2 3" key="1">
    <citation type="submission" date="2013-11" db="EMBL/GenBank/DDBJ databases">
        <title>Genome sequencing of Stegodyphus mimosarum.</title>
        <authorList>
            <person name="Bechsgaard J."/>
        </authorList>
    </citation>
    <scope>NUCLEOTIDE SEQUENCE [LARGE SCALE GENOMIC DNA]</scope>
</reference>
<dbReference type="AlphaFoldDB" id="A0A087SXH5"/>
<feature type="transmembrane region" description="Helical" evidence="1">
    <location>
        <begin position="12"/>
        <end position="34"/>
    </location>
</feature>
<sequence>MFSHYNLVNEFFAHLCISYLIAFLCAMFVEYPIISLEKIIFSERFKKLEDASFDQENTVCSDKTKAIFNSPVFTVMCSKLAESKLQNAVVAKSFTSTG</sequence>
<gene>
    <name evidence="2" type="ORF">X975_08048</name>
</gene>
<evidence type="ECO:0000256" key="1">
    <source>
        <dbReference type="SAM" id="Phobius"/>
    </source>
</evidence>
<keyword evidence="1" id="KW-0812">Transmembrane</keyword>
<evidence type="ECO:0000313" key="2">
    <source>
        <dbReference type="EMBL" id="KFM57564.1"/>
    </source>
</evidence>
<name>A0A087SXH5_STEMI</name>
<evidence type="ECO:0000313" key="3">
    <source>
        <dbReference type="Proteomes" id="UP000054359"/>
    </source>
</evidence>
<proteinExistence type="predicted"/>
<protein>
    <submittedName>
        <fullName evidence="2">Uncharacterized protein</fullName>
    </submittedName>
</protein>
<feature type="non-terminal residue" evidence="2">
    <location>
        <position position="98"/>
    </location>
</feature>
<dbReference type="Proteomes" id="UP000054359">
    <property type="component" value="Unassembled WGS sequence"/>
</dbReference>